<feature type="non-terminal residue" evidence="2">
    <location>
        <position position="69"/>
    </location>
</feature>
<keyword evidence="1" id="KW-0812">Transmembrane</keyword>
<evidence type="ECO:0000313" key="2">
    <source>
        <dbReference type="EMBL" id="GAF72275.1"/>
    </source>
</evidence>
<reference evidence="2" key="1">
    <citation type="journal article" date="2014" name="Front. Microbiol.">
        <title>High frequency of phylogenetically diverse reductive dehalogenase-homologous genes in deep subseafloor sedimentary metagenomes.</title>
        <authorList>
            <person name="Kawai M."/>
            <person name="Futagami T."/>
            <person name="Toyoda A."/>
            <person name="Takaki Y."/>
            <person name="Nishi S."/>
            <person name="Hori S."/>
            <person name="Arai W."/>
            <person name="Tsubouchi T."/>
            <person name="Morono Y."/>
            <person name="Uchiyama I."/>
            <person name="Ito T."/>
            <person name="Fujiyama A."/>
            <person name="Inagaki F."/>
            <person name="Takami H."/>
        </authorList>
    </citation>
    <scope>NUCLEOTIDE SEQUENCE</scope>
    <source>
        <strain evidence="2">Expedition CK06-06</strain>
    </source>
</reference>
<sequence>MAPRDCESDFMRTPLWKKAWFVLHAIVVVLAFIGLMLMIATFHFMSGIKIDHAHWDMDNVIATGRIRGI</sequence>
<keyword evidence="1" id="KW-0472">Membrane</keyword>
<keyword evidence="1" id="KW-1133">Transmembrane helix</keyword>
<name>X0T863_9ZZZZ</name>
<feature type="transmembrane region" description="Helical" evidence="1">
    <location>
        <begin position="20"/>
        <end position="42"/>
    </location>
</feature>
<dbReference type="AlphaFoldDB" id="X0T863"/>
<protein>
    <submittedName>
        <fullName evidence="2">Uncharacterized protein</fullName>
    </submittedName>
</protein>
<evidence type="ECO:0000256" key="1">
    <source>
        <dbReference type="SAM" id="Phobius"/>
    </source>
</evidence>
<comment type="caution">
    <text evidence="2">The sequence shown here is derived from an EMBL/GenBank/DDBJ whole genome shotgun (WGS) entry which is preliminary data.</text>
</comment>
<dbReference type="EMBL" id="BARS01002753">
    <property type="protein sequence ID" value="GAF72275.1"/>
    <property type="molecule type" value="Genomic_DNA"/>
</dbReference>
<proteinExistence type="predicted"/>
<gene>
    <name evidence="2" type="ORF">S01H1_05278</name>
</gene>
<accession>X0T863</accession>
<organism evidence="2">
    <name type="scientific">marine sediment metagenome</name>
    <dbReference type="NCBI Taxonomy" id="412755"/>
    <lineage>
        <taxon>unclassified sequences</taxon>
        <taxon>metagenomes</taxon>
        <taxon>ecological metagenomes</taxon>
    </lineage>
</organism>